<dbReference type="Pfam" id="PF06241">
    <property type="entry name" value="Castor_Poll_mid"/>
    <property type="match status" value="1"/>
</dbReference>
<evidence type="ECO:0000256" key="4">
    <source>
        <dbReference type="ARBA" id="ARBA00022692"/>
    </source>
</evidence>
<keyword evidence="3" id="KW-0813">Transport</keyword>
<evidence type="ECO:0008006" key="13">
    <source>
        <dbReference type="Google" id="ProtNLM"/>
    </source>
</evidence>
<dbReference type="OrthoDB" id="305351at2"/>
<comment type="subcellular location">
    <subcellularLocation>
        <location evidence="1">Endomembrane system</location>
        <topology evidence="1">Multi-pass membrane protein</topology>
    </subcellularLocation>
</comment>
<keyword evidence="12" id="KW-1185">Reference proteome</keyword>
<sequence>MARGGFSIFLALLSLFAAAFLFMSILRYGASVFFPEETVQGTTDQLWRVFLQISDAGAVAEDGDSSIINKVIGILTVFAGLVLFSSLVAFITSQFEQRIEALRKGKSTVIESNHTLILGFRERIVEIARELIIANESERDAAIVVLAEEDKETMDDFFSEHLEERKTTRIITRCGNTSSVEALRKMGVDSAKTIVILNAASSSSTSSEKSIADARVLKTIMAVVAAASKDGHPLPPIVAELHSARKRRLAESVEPGRITTMDEDGILSKLLVQTSRTSGLSIVYSNLVGFEGNEIYFFQPKGGWENLTFRDVQFRFNGCVPFGFRKKNGKILLNPDGSYLPEPTDHAIILAEDDSSIQFFPSQVSQPQDFPLPKKKIQVGKERHLIAGWNVKSPLIISEYAKYISPGSEIDIIVHEPEETIVTTFKSIQKQHNSHKLRLIVADIHSPEILKKIAPHKYNNVILLAGEGATAEEIDAESISILMQLRQFFRSEEKSTGNPVEAKIITEVMDSENIELVLQTGVKDFLISNQFVSKIFAQVSQEPQVMRVYDHLFSPEGSEIYLKKADVYFPLSPAEVSFSDCVHAAQKRGEVCFGIRLASEEREQEKNYGVYLIPKHDQKFSLTSNDELIVLSDDER</sequence>
<dbReference type="GO" id="GO:0012505">
    <property type="term" value="C:endomembrane system"/>
    <property type="evidence" value="ECO:0007669"/>
    <property type="project" value="UniProtKB-SubCell"/>
</dbReference>
<dbReference type="Proteomes" id="UP000297693">
    <property type="component" value="Unassembled WGS sequence"/>
</dbReference>
<dbReference type="EMBL" id="RQGD01000014">
    <property type="protein sequence ID" value="TGL62012.1"/>
    <property type="molecule type" value="Genomic_DNA"/>
</dbReference>
<evidence type="ECO:0000313" key="12">
    <source>
        <dbReference type="Proteomes" id="UP000297693"/>
    </source>
</evidence>
<dbReference type="InterPro" id="IPR010420">
    <property type="entry name" value="CASTOR/POLLUX/SYM8_dom"/>
</dbReference>
<gene>
    <name evidence="11" type="ORF">EHQ58_04730</name>
</gene>
<evidence type="ECO:0000256" key="1">
    <source>
        <dbReference type="ARBA" id="ARBA00004127"/>
    </source>
</evidence>
<feature type="transmembrane region" description="Helical" evidence="8">
    <location>
        <begin position="71"/>
        <end position="91"/>
    </location>
</feature>
<feature type="transmembrane region" description="Helical" evidence="8">
    <location>
        <begin position="6"/>
        <end position="26"/>
    </location>
</feature>
<reference evidence="11" key="1">
    <citation type="journal article" date="2019" name="PLoS Negl. Trop. Dis.">
        <title>Revisiting the worldwide diversity of Leptospira species in the environment.</title>
        <authorList>
            <person name="Vincent A.T."/>
            <person name="Schiettekatte O."/>
            <person name="Bourhy P."/>
            <person name="Veyrier F.J."/>
            <person name="Picardeau M."/>
        </authorList>
    </citation>
    <scope>NUCLEOTIDE SEQUENCE [LARGE SCALE GENOMIC DNA]</scope>
    <source>
        <strain evidence="11">201702476</strain>
    </source>
</reference>
<accession>A0A4R9K8L8</accession>
<keyword evidence="4 8" id="KW-0812">Transmembrane</keyword>
<evidence type="ECO:0000256" key="3">
    <source>
        <dbReference type="ARBA" id="ARBA00022448"/>
    </source>
</evidence>
<organism evidence="11 12">
    <name type="scientific">Leptospira ognonensis</name>
    <dbReference type="NCBI Taxonomy" id="2484945"/>
    <lineage>
        <taxon>Bacteria</taxon>
        <taxon>Pseudomonadati</taxon>
        <taxon>Spirochaetota</taxon>
        <taxon>Spirochaetia</taxon>
        <taxon>Leptospirales</taxon>
        <taxon>Leptospiraceae</taxon>
        <taxon>Leptospira</taxon>
    </lineage>
</organism>
<keyword evidence="5 8" id="KW-1133">Transmembrane helix</keyword>
<comment type="caution">
    <text evidence="11">The sequence shown here is derived from an EMBL/GenBank/DDBJ whole genome shotgun (WGS) entry which is preliminary data.</text>
</comment>
<dbReference type="Gene3D" id="3.40.50.720">
    <property type="entry name" value="NAD(P)-binding Rossmann-like Domain"/>
    <property type="match status" value="2"/>
</dbReference>
<evidence type="ECO:0000259" key="10">
    <source>
        <dbReference type="Pfam" id="PF22614"/>
    </source>
</evidence>
<dbReference type="GO" id="GO:0006813">
    <property type="term" value="P:potassium ion transport"/>
    <property type="evidence" value="ECO:0007669"/>
    <property type="project" value="InterPro"/>
</dbReference>
<protein>
    <recommendedName>
        <fullName evidence="13">Potassium transporter TrkA</fullName>
    </recommendedName>
</protein>
<evidence type="ECO:0000256" key="7">
    <source>
        <dbReference type="ARBA" id="ARBA00023136"/>
    </source>
</evidence>
<dbReference type="PANTHER" id="PTHR31563">
    <property type="entry name" value="ION CHANNEL POLLUX-RELATED"/>
    <property type="match status" value="1"/>
</dbReference>
<dbReference type="PANTHER" id="PTHR31563:SF10">
    <property type="entry name" value="ION CHANNEL POLLUX-RELATED"/>
    <property type="match status" value="1"/>
</dbReference>
<evidence type="ECO:0000313" key="11">
    <source>
        <dbReference type="EMBL" id="TGL62012.1"/>
    </source>
</evidence>
<evidence type="ECO:0000256" key="6">
    <source>
        <dbReference type="ARBA" id="ARBA00023065"/>
    </source>
</evidence>
<name>A0A4R9K8L8_9LEPT</name>
<dbReference type="InterPro" id="IPR003148">
    <property type="entry name" value="RCK_N"/>
</dbReference>
<keyword evidence="6" id="KW-0406">Ion transport</keyword>
<dbReference type="InterPro" id="IPR044849">
    <property type="entry name" value="CASTOR/POLLUX/SYM8-like"/>
</dbReference>
<evidence type="ECO:0000256" key="5">
    <source>
        <dbReference type="ARBA" id="ARBA00022989"/>
    </source>
</evidence>
<dbReference type="AlphaFoldDB" id="A0A4R9K8L8"/>
<comment type="similarity">
    <text evidence="2">Belongs to the castor/pollux (TC 1.A.1.23) family.</text>
</comment>
<dbReference type="Pfam" id="PF22614">
    <property type="entry name" value="Slo-like_RCK"/>
    <property type="match status" value="1"/>
</dbReference>
<feature type="domain" description="CASTOR/POLLUX/SYM8 ion channel conserved" evidence="9">
    <location>
        <begin position="266"/>
        <end position="358"/>
    </location>
</feature>
<feature type="domain" description="RCK N-terminal" evidence="10">
    <location>
        <begin position="112"/>
        <end position="224"/>
    </location>
</feature>
<evidence type="ECO:0000256" key="8">
    <source>
        <dbReference type="SAM" id="Phobius"/>
    </source>
</evidence>
<proteinExistence type="inferred from homology"/>
<evidence type="ECO:0000256" key="2">
    <source>
        <dbReference type="ARBA" id="ARBA00008577"/>
    </source>
</evidence>
<evidence type="ECO:0000259" key="9">
    <source>
        <dbReference type="Pfam" id="PF06241"/>
    </source>
</evidence>
<keyword evidence="7 8" id="KW-0472">Membrane</keyword>